<reference evidence="2" key="1">
    <citation type="submission" date="2012-11" db="EMBL/GenBank/DDBJ databases">
        <authorList>
            <person name="Lucero-Rivera Y.E."/>
            <person name="Tovar-Ramirez D."/>
        </authorList>
    </citation>
    <scope>NUCLEOTIDE SEQUENCE [LARGE SCALE GENOMIC DNA]</scope>
    <source>
        <strain evidence="2">Araruama</strain>
    </source>
</reference>
<protein>
    <submittedName>
        <fullName evidence="1">Uncharacterized protein</fullName>
    </submittedName>
</protein>
<proteinExistence type="predicted"/>
<evidence type="ECO:0000313" key="1">
    <source>
        <dbReference type="EMBL" id="ETR70403.1"/>
    </source>
</evidence>
<sequence length="127" mass="14813">MKIRFDFVTNSSSTNFIIGCKEELTKEKLHQAFRVPKYDPLSIIMDEIMDIIFSSAVKKTKEEICECYTKIPEECEKVFAREYAHHYEVTLSTDDVSTPEGRLEAYLTYIVLNAETNDFIMESIMDF</sequence>
<dbReference type="EMBL" id="ATBP01000430">
    <property type="protein sequence ID" value="ETR70403.1"/>
    <property type="molecule type" value="Genomic_DNA"/>
</dbReference>
<accession>A0A1V1P6I9</accession>
<name>A0A1V1P6I9_9BACT</name>
<gene>
    <name evidence="1" type="ORF">OMM_08840</name>
</gene>
<evidence type="ECO:0000313" key="2">
    <source>
        <dbReference type="Proteomes" id="UP000189670"/>
    </source>
</evidence>
<dbReference type="AlphaFoldDB" id="A0A1V1P6I9"/>
<organism evidence="1 2">
    <name type="scientific">Candidatus Magnetoglobus multicellularis str. Araruama</name>
    <dbReference type="NCBI Taxonomy" id="890399"/>
    <lineage>
        <taxon>Bacteria</taxon>
        <taxon>Pseudomonadati</taxon>
        <taxon>Thermodesulfobacteriota</taxon>
        <taxon>Desulfobacteria</taxon>
        <taxon>Desulfobacterales</taxon>
        <taxon>Desulfobacteraceae</taxon>
        <taxon>Candidatus Magnetoglobus</taxon>
    </lineage>
</organism>
<comment type="caution">
    <text evidence="1">The sequence shown here is derived from an EMBL/GenBank/DDBJ whole genome shotgun (WGS) entry which is preliminary data.</text>
</comment>
<dbReference type="Proteomes" id="UP000189670">
    <property type="component" value="Unassembled WGS sequence"/>
</dbReference>
<dbReference type="PROSITE" id="PS51257">
    <property type="entry name" value="PROKAR_LIPOPROTEIN"/>
    <property type="match status" value="1"/>
</dbReference>